<comment type="caution">
    <text evidence="13">The sequence shown here is derived from an EMBL/GenBank/DDBJ whole genome shotgun (WGS) entry which is preliminary data.</text>
</comment>
<dbReference type="Gene3D" id="3.10.100.10">
    <property type="entry name" value="Mannose-Binding Protein A, subunit A"/>
    <property type="match status" value="1"/>
</dbReference>
<proteinExistence type="inferred from homology"/>
<dbReference type="InterPro" id="IPR016186">
    <property type="entry name" value="C-type_lectin-like/link_sf"/>
</dbReference>
<protein>
    <recommendedName>
        <fullName evidence="9">Maintenance of telomere capping protein 6</fullName>
    </recommendedName>
</protein>
<dbReference type="InterPro" id="IPR057530">
    <property type="entry name" value="TIM-barrel_MTC6"/>
</dbReference>
<keyword evidence="6" id="KW-0325">Glycoprotein</keyword>
<gene>
    <name evidence="13" type="ORF">PMKS-000973</name>
</gene>
<sequence length="592" mass="66434">MTLLSTLKVLVVLFFHFLVAEAIDFSDKATAVESWDILAAYSQASEWPNLSRNRAIGIRAQRDVSANVTIDHIVTPGVDLSRVVFEPYGYTADSLEYLRTLMNVGVQTFVLDLYYDEVDRNWLLCPKSRILKGMASNNISECNTSTFNLTSLISTIDQFLSVTNNDLDINVMFLLVRLNSLSFSTGLSLKANVTNSNVTSLSTAFSGIGRIVSPSGIDGNALPTMNNLLFKLSQRVFPVIIENNLPLNSTYDLSADKTTFFTLSGNSDSDPPVPDYPSLNLELQEVEDMKCQQITLPANSSSSLRFSYDTSSSPFTIQSYWESVQCGYSPIINHSLEDISNISTFLEVSSWAWAPFQPTVTNLDELNIQNLFSNLTNRDLLPAFTTSNYTLPALQKSLEIITADNNNSTIISGNNQLNDDNPDDEYVNRCAAISKIGWIATTCDRKLFAVCRNIKNSSDYAITVEKKSYMKADIECKALDGDYQLAVPRNTLEQNYMMSLIPYHENTVWIDLNSLSSENCWVVGVNSNCPYQVVVSNHIFVRMITPSTVMAFLLFLLLFVLQFQRIPVHKNRKYWRKLLNEKLKNDYDGVPS</sequence>
<evidence type="ECO:0000256" key="11">
    <source>
        <dbReference type="SAM" id="SignalP"/>
    </source>
</evidence>
<dbReference type="InterPro" id="IPR051008">
    <property type="entry name" value="Telomere_Capping_Maintenance"/>
</dbReference>
<feature type="signal peptide" evidence="11">
    <location>
        <begin position="1"/>
        <end position="22"/>
    </location>
</feature>
<comment type="subcellular location">
    <subcellularLocation>
        <location evidence="1">Membrane</location>
        <topology evidence="1">Single-pass type I membrane protein</topology>
    </subcellularLocation>
</comment>
<comment type="function">
    <text evidence="7">May be involved in telomere capping.</text>
</comment>
<dbReference type="OrthoDB" id="5573651at2759"/>
<dbReference type="SUPFAM" id="SSF56436">
    <property type="entry name" value="C-type lectin-like"/>
    <property type="match status" value="1"/>
</dbReference>
<evidence type="ECO:0000313" key="13">
    <source>
        <dbReference type="EMBL" id="GAV27505.1"/>
    </source>
</evidence>
<feature type="transmembrane region" description="Helical" evidence="10">
    <location>
        <begin position="539"/>
        <end position="563"/>
    </location>
</feature>
<dbReference type="Proteomes" id="UP000186136">
    <property type="component" value="Unassembled WGS sequence"/>
</dbReference>
<dbReference type="Pfam" id="PF25506">
    <property type="entry name" value="TIM-barrel_MTC6"/>
    <property type="match status" value="1"/>
</dbReference>
<comment type="similarity">
    <text evidence="8">Belongs to the MTC6 family.</text>
</comment>
<evidence type="ECO:0000256" key="4">
    <source>
        <dbReference type="ARBA" id="ARBA00022989"/>
    </source>
</evidence>
<evidence type="ECO:0000256" key="8">
    <source>
        <dbReference type="ARBA" id="ARBA00038159"/>
    </source>
</evidence>
<evidence type="ECO:0000256" key="5">
    <source>
        <dbReference type="ARBA" id="ARBA00023136"/>
    </source>
</evidence>
<keyword evidence="14" id="KW-1185">Reference proteome</keyword>
<evidence type="ECO:0000256" key="1">
    <source>
        <dbReference type="ARBA" id="ARBA00004479"/>
    </source>
</evidence>
<dbReference type="PANTHER" id="PTHR35518:SF2">
    <property type="entry name" value="MAINTENANCE OF TELOMERE CAPPING PROTEIN 6"/>
    <property type="match status" value="1"/>
</dbReference>
<accession>A0A1Q2YDA7</accession>
<dbReference type="GO" id="GO:0016020">
    <property type="term" value="C:membrane"/>
    <property type="evidence" value="ECO:0007669"/>
    <property type="project" value="UniProtKB-SubCell"/>
</dbReference>
<reference evidence="13 14" key="1">
    <citation type="submission" date="2016-08" db="EMBL/GenBank/DDBJ databases">
        <title>Whole genome shotgun sequence of Pichia membranifaciens KS47-1.</title>
        <authorList>
            <person name="Konishi M."/>
            <person name="Ishida M."/>
            <person name="Arakawa T."/>
            <person name="Kato Y."/>
            <person name="Horiuchi J."/>
        </authorList>
    </citation>
    <scope>NUCLEOTIDE SEQUENCE [LARGE SCALE GENOMIC DNA]</scope>
    <source>
        <strain evidence="13 14">KS47-1</strain>
    </source>
</reference>
<dbReference type="EMBL" id="BDGI01000036">
    <property type="protein sequence ID" value="GAV27505.1"/>
    <property type="molecule type" value="Genomic_DNA"/>
</dbReference>
<evidence type="ECO:0000259" key="12">
    <source>
        <dbReference type="Pfam" id="PF25506"/>
    </source>
</evidence>
<feature type="domain" description="MTC6 partial TIM-barrel" evidence="12">
    <location>
        <begin position="48"/>
        <end position="352"/>
    </location>
</feature>
<dbReference type="PANTHER" id="PTHR35518">
    <property type="entry name" value="MAINTENANCE OF TELOMOERE CAPPING"/>
    <property type="match status" value="1"/>
</dbReference>
<evidence type="ECO:0000256" key="6">
    <source>
        <dbReference type="ARBA" id="ARBA00023180"/>
    </source>
</evidence>
<evidence type="ECO:0000256" key="3">
    <source>
        <dbReference type="ARBA" id="ARBA00022729"/>
    </source>
</evidence>
<keyword evidence="4 10" id="KW-1133">Transmembrane helix</keyword>
<evidence type="ECO:0000256" key="2">
    <source>
        <dbReference type="ARBA" id="ARBA00022692"/>
    </source>
</evidence>
<feature type="chain" id="PRO_5012681879" description="Maintenance of telomere capping protein 6" evidence="11">
    <location>
        <begin position="23"/>
        <end position="592"/>
    </location>
</feature>
<dbReference type="AlphaFoldDB" id="A0A1Q2YDA7"/>
<evidence type="ECO:0000256" key="9">
    <source>
        <dbReference type="ARBA" id="ARBA00039865"/>
    </source>
</evidence>
<keyword evidence="3 11" id="KW-0732">Signal</keyword>
<keyword evidence="5 10" id="KW-0472">Membrane</keyword>
<dbReference type="InterPro" id="IPR016187">
    <property type="entry name" value="CTDL_fold"/>
</dbReference>
<evidence type="ECO:0000256" key="10">
    <source>
        <dbReference type="SAM" id="Phobius"/>
    </source>
</evidence>
<evidence type="ECO:0000256" key="7">
    <source>
        <dbReference type="ARBA" id="ARBA00037703"/>
    </source>
</evidence>
<keyword evidence="2 10" id="KW-0812">Transmembrane</keyword>
<name>A0A1Q2YDA7_9ASCO</name>
<organism evidence="13 14">
    <name type="scientific">Pichia membranifaciens</name>
    <dbReference type="NCBI Taxonomy" id="4926"/>
    <lineage>
        <taxon>Eukaryota</taxon>
        <taxon>Fungi</taxon>
        <taxon>Dikarya</taxon>
        <taxon>Ascomycota</taxon>
        <taxon>Saccharomycotina</taxon>
        <taxon>Pichiomycetes</taxon>
        <taxon>Pichiales</taxon>
        <taxon>Pichiaceae</taxon>
        <taxon>Pichia</taxon>
    </lineage>
</organism>
<evidence type="ECO:0000313" key="14">
    <source>
        <dbReference type="Proteomes" id="UP000186136"/>
    </source>
</evidence>